<feature type="region of interest" description="Disordered" evidence="1">
    <location>
        <begin position="120"/>
        <end position="141"/>
    </location>
</feature>
<dbReference type="Proteomes" id="UP000198802">
    <property type="component" value="Unassembled WGS sequence"/>
</dbReference>
<evidence type="ECO:0000256" key="1">
    <source>
        <dbReference type="SAM" id="MobiDB-lite"/>
    </source>
</evidence>
<dbReference type="RefSeq" id="WP_226930972.1">
    <property type="nucleotide sequence ID" value="NZ_FAOZ01000006.1"/>
</dbReference>
<evidence type="ECO:0000313" key="3">
    <source>
        <dbReference type="Proteomes" id="UP000198802"/>
    </source>
</evidence>
<sequence>MPSSQPGAALQVDTATQINTATQIGAAPQIGTAPQPGVPNRYLQAVEAALAAAVAGRQAVSDAFDVLFIEATAGGWQGRVADDWWRQTADQRAAALGNLEACVTECRGLLAGQSELVGLDDPRARHPGPARAVPMAPAGRR</sequence>
<keyword evidence="3" id="KW-1185">Reference proteome</keyword>
<gene>
    <name evidence="2" type="ORF">Ga0074812_10661</name>
</gene>
<reference evidence="3" key="1">
    <citation type="submission" date="2015-11" db="EMBL/GenBank/DDBJ databases">
        <authorList>
            <person name="Varghese N."/>
        </authorList>
    </citation>
    <scope>NUCLEOTIDE SEQUENCE [LARGE SCALE GENOMIC DNA]</scope>
    <source>
        <strain evidence="3">DSM 45899</strain>
    </source>
</reference>
<protein>
    <submittedName>
        <fullName evidence="2">Uncharacterized protein</fullName>
    </submittedName>
</protein>
<dbReference type="AlphaFoldDB" id="A0A0S4QL41"/>
<dbReference type="EMBL" id="FAOZ01000006">
    <property type="protein sequence ID" value="CUU55807.1"/>
    <property type="molecule type" value="Genomic_DNA"/>
</dbReference>
<organism evidence="2 3">
    <name type="scientific">Parafrankia irregularis</name>
    <dbReference type="NCBI Taxonomy" id="795642"/>
    <lineage>
        <taxon>Bacteria</taxon>
        <taxon>Bacillati</taxon>
        <taxon>Actinomycetota</taxon>
        <taxon>Actinomycetes</taxon>
        <taxon>Frankiales</taxon>
        <taxon>Frankiaceae</taxon>
        <taxon>Parafrankia</taxon>
    </lineage>
</organism>
<proteinExistence type="predicted"/>
<evidence type="ECO:0000313" key="2">
    <source>
        <dbReference type="EMBL" id="CUU55807.1"/>
    </source>
</evidence>
<name>A0A0S4QL41_9ACTN</name>
<accession>A0A0S4QL41</accession>